<evidence type="ECO:0000313" key="7">
    <source>
        <dbReference type="EMBL" id="OOF91848.1"/>
    </source>
</evidence>
<dbReference type="GO" id="GO:0006584">
    <property type="term" value="P:catecholamine metabolic process"/>
    <property type="evidence" value="ECO:0007669"/>
    <property type="project" value="UniProtKB-KW"/>
</dbReference>
<dbReference type="EMBL" id="KV907509">
    <property type="protein sequence ID" value="OOF91848.1"/>
    <property type="molecule type" value="Genomic_DNA"/>
</dbReference>
<dbReference type="VEuPathDB" id="FungiDB:ASPCADRAFT_133919"/>
<organism evidence="7 8">
    <name type="scientific">Aspergillus carbonarius (strain ITEM 5010)</name>
    <dbReference type="NCBI Taxonomy" id="602072"/>
    <lineage>
        <taxon>Eukaryota</taxon>
        <taxon>Fungi</taxon>
        <taxon>Dikarya</taxon>
        <taxon>Ascomycota</taxon>
        <taxon>Pezizomycotina</taxon>
        <taxon>Eurotiomycetes</taxon>
        <taxon>Eurotiomycetidae</taxon>
        <taxon>Eurotiales</taxon>
        <taxon>Aspergillaceae</taxon>
        <taxon>Aspergillus</taxon>
        <taxon>Aspergillus subgen. Circumdati</taxon>
    </lineage>
</organism>
<dbReference type="GO" id="GO:0008171">
    <property type="term" value="F:O-methyltransferase activity"/>
    <property type="evidence" value="ECO:0007669"/>
    <property type="project" value="InterPro"/>
</dbReference>
<name>A0A1R3RBI6_ASPC5</name>
<reference evidence="8" key="1">
    <citation type="journal article" date="2017" name="Genome Biol.">
        <title>Comparative genomics reveals high biological diversity and specific adaptations in the industrially and medically important fungal genus Aspergillus.</title>
        <authorList>
            <person name="de Vries R.P."/>
            <person name="Riley R."/>
            <person name="Wiebenga A."/>
            <person name="Aguilar-Osorio G."/>
            <person name="Amillis S."/>
            <person name="Uchima C.A."/>
            <person name="Anderluh G."/>
            <person name="Asadollahi M."/>
            <person name="Askin M."/>
            <person name="Barry K."/>
            <person name="Battaglia E."/>
            <person name="Bayram O."/>
            <person name="Benocci T."/>
            <person name="Braus-Stromeyer S.A."/>
            <person name="Caldana C."/>
            <person name="Canovas D."/>
            <person name="Cerqueira G.C."/>
            <person name="Chen F."/>
            <person name="Chen W."/>
            <person name="Choi C."/>
            <person name="Clum A."/>
            <person name="Dos Santos R.A."/>
            <person name="Damasio A.R."/>
            <person name="Diallinas G."/>
            <person name="Emri T."/>
            <person name="Fekete E."/>
            <person name="Flipphi M."/>
            <person name="Freyberg S."/>
            <person name="Gallo A."/>
            <person name="Gournas C."/>
            <person name="Habgood R."/>
            <person name="Hainaut M."/>
            <person name="Harispe M.L."/>
            <person name="Henrissat B."/>
            <person name="Hilden K.S."/>
            <person name="Hope R."/>
            <person name="Hossain A."/>
            <person name="Karabika E."/>
            <person name="Karaffa L."/>
            <person name="Karanyi Z."/>
            <person name="Krasevec N."/>
            <person name="Kuo A."/>
            <person name="Kusch H."/>
            <person name="LaButti K."/>
            <person name="Lagendijk E.L."/>
            <person name="Lapidus A."/>
            <person name="Levasseur A."/>
            <person name="Lindquist E."/>
            <person name="Lipzen A."/>
            <person name="Logrieco A.F."/>
            <person name="MacCabe A."/>
            <person name="Maekelae M.R."/>
            <person name="Malavazi I."/>
            <person name="Melin P."/>
            <person name="Meyer V."/>
            <person name="Mielnichuk N."/>
            <person name="Miskei M."/>
            <person name="Molnar A.P."/>
            <person name="Mule G."/>
            <person name="Ngan C.Y."/>
            <person name="Orejas M."/>
            <person name="Orosz E."/>
            <person name="Ouedraogo J.P."/>
            <person name="Overkamp K.M."/>
            <person name="Park H.-S."/>
            <person name="Perrone G."/>
            <person name="Piumi F."/>
            <person name="Punt P.J."/>
            <person name="Ram A.F."/>
            <person name="Ramon A."/>
            <person name="Rauscher S."/>
            <person name="Record E."/>
            <person name="Riano-Pachon D.M."/>
            <person name="Robert V."/>
            <person name="Roehrig J."/>
            <person name="Ruller R."/>
            <person name="Salamov A."/>
            <person name="Salih N.S."/>
            <person name="Samson R.A."/>
            <person name="Sandor E."/>
            <person name="Sanguinetti M."/>
            <person name="Schuetze T."/>
            <person name="Sepcic K."/>
            <person name="Shelest E."/>
            <person name="Sherlock G."/>
            <person name="Sophianopoulou V."/>
            <person name="Squina F.M."/>
            <person name="Sun H."/>
            <person name="Susca A."/>
            <person name="Todd R.B."/>
            <person name="Tsang A."/>
            <person name="Unkles S.E."/>
            <person name="van de Wiele N."/>
            <person name="van Rossen-Uffink D."/>
            <person name="Oliveira J.V."/>
            <person name="Vesth T.C."/>
            <person name="Visser J."/>
            <person name="Yu J.-H."/>
            <person name="Zhou M."/>
            <person name="Andersen M.R."/>
            <person name="Archer D.B."/>
            <person name="Baker S.E."/>
            <person name="Benoit I."/>
            <person name="Brakhage A.A."/>
            <person name="Braus G.H."/>
            <person name="Fischer R."/>
            <person name="Frisvad J.C."/>
            <person name="Goldman G.H."/>
            <person name="Houbraken J."/>
            <person name="Oakley B."/>
            <person name="Pocsi I."/>
            <person name="Scazzocchio C."/>
            <person name="Seiboth B."/>
            <person name="vanKuyk P.A."/>
            <person name="Wortman J."/>
            <person name="Dyer P.S."/>
            <person name="Grigoriev I.V."/>
        </authorList>
    </citation>
    <scope>NUCLEOTIDE SEQUENCE [LARGE SCALE GENOMIC DNA]</scope>
    <source>
        <strain evidence="8">ITEM 5010</strain>
    </source>
</reference>
<gene>
    <name evidence="7" type="ORF">ASPCADRAFT_133919</name>
</gene>
<evidence type="ECO:0000256" key="6">
    <source>
        <dbReference type="ARBA" id="ARBA00023453"/>
    </source>
</evidence>
<dbReference type="Pfam" id="PF13578">
    <property type="entry name" value="Methyltransf_24"/>
    <property type="match status" value="1"/>
</dbReference>
<keyword evidence="5" id="KW-0128">Catecholamine metabolism</keyword>
<dbReference type="InterPro" id="IPR002935">
    <property type="entry name" value="SAM_O-MeTrfase"/>
</dbReference>
<evidence type="ECO:0000256" key="2">
    <source>
        <dbReference type="ARBA" id="ARBA00022603"/>
    </source>
</evidence>
<protein>
    <recommendedName>
        <fullName evidence="1">catechol O-methyltransferase</fullName>
        <ecNumber evidence="1">2.1.1.6</ecNumber>
    </recommendedName>
</protein>
<keyword evidence="4" id="KW-0949">S-adenosyl-L-methionine</keyword>
<comment type="similarity">
    <text evidence="6">Belongs to the class I-like SAM-binding methyltransferase superfamily. Cation-dependent O-methyltransferase family.</text>
</comment>
<evidence type="ECO:0000256" key="3">
    <source>
        <dbReference type="ARBA" id="ARBA00022679"/>
    </source>
</evidence>
<dbReference type="GO" id="GO:0032259">
    <property type="term" value="P:methylation"/>
    <property type="evidence" value="ECO:0007669"/>
    <property type="project" value="UniProtKB-KW"/>
</dbReference>
<dbReference type="PROSITE" id="PS51682">
    <property type="entry name" value="SAM_OMT_I"/>
    <property type="match status" value="1"/>
</dbReference>
<dbReference type="PANTHER" id="PTHR43836:SF2">
    <property type="entry name" value="CATECHOL O-METHYLTRANSFERASE 1-RELATED"/>
    <property type="match status" value="1"/>
</dbReference>
<keyword evidence="3" id="KW-0808">Transferase</keyword>
<evidence type="ECO:0000256" key="1">
    <source>
        <dbReference type="ARBA" id="ARBA00012880"/>
    </source>
</evidence>
<dbReference type="OrthoDB" id="186626at2759"/>
<dbReference type="CDD" id="cd02440">
    <property type="entry name" value="AdoMet_MTases"/>
    <property type="match status" value="1"/>
</dbReference>
<dbReference type="PANTHER" id="PTHR43836">
    <property type="entry name" value="CATECHOL O-METHYLTRANSFERASE 1-RELATED"/>
    <property type="match status" value="1"/>
</dbReference>
<keyword evidence="2" id="KW-0489">Methyltransferase</keyword>
<dbReference type="InterPro" id="IPR029063">
    <property type="entry name" value="SAM-dependent_MTases_sf"/>
</dbReference>
<proteinExistence type="inferred from homology"/>
<dbReference type="OMA" id="DHWEKYY"/>
<evidence type="ECO:0000313" key="8">
    <source>
        <dbReference type="Proteomes" id="UP000188318"/>
    </source>
</evidence>
<dbReference type="STRING" id="602072.A0A1R3RBI6"/>
<dbReference type="SUPFAM" id="SSF53335">
    <property type="entry name" value="S-adenosyl-L-methionine-dependent methyltransferases"/>
    <property type="match status" value="1"/>
</dbReference>
<dbReference type="Proteomes" id="UP000188318">
    <property type="component" value="Unassembled WGS sequence"/>
</dbReference>
<evidence type="ECO:0000256" key="4">
    <source>
        <dbReference type="ARBA" id="ARBA00022691"/>
    </source>
</evidence>
<accession>A0A1R3RBI6</accession>
<sequence length="263" mass="28841">MSESSWTVWSQNIISTLQDSVAAFLLSTENRADALRAYIAEHPRAAFQNNPWALVAPIEDFATTRSHMMIFRESKVKIAGAALEAMPVKPKVILEFGTYVGNSALAWGAILQSLHGADAAAQGCRVYTFEIDPGMVRVAREFIQLAGLDDLVHVLEGPAADSLRRLYEEGKIARGGVDMVFFDHWEKYYLPDLLLCENLRVLREGSLVIADNTDVPGAPQFLKHVRSGGGGGLGMVRYESRAFESTTEIGVPNLVEISTVVET</sequence>
<evidence type="ECO:0000256" key="5">
    <source>
        <dbReference type="ARBA" id="ARBA00022939"/>
    </source>
</evidence>
<keyword evidence="8" id="KW-1185">Reference proteome</keyword>
<dbReference type="Gene3D" id="3.40.50.150">
    <property type="entry name" value="Vaccinia Virus protein VP39"/>
    <property type="match status" value="1"/>
</dbReference>
<dbReference type="EC" id="2.1.1.6" evidence="1"/>
<dbReference type="AlphaFoldDB" id="A0A1R3RBI6"/>